<proteinExistence type="predicted"/>
<name>A0A6A6S9W6_9PLEO</name>
<dbReference type="OrthoDB" id="9876299at2759"/>
<dbReference type="EMBL" id="MU006778">
    <property type="protein sequence ID" value="KAF2644549.1"/>
    <property type="molecule type" value="Genomic_DNA"/>
</dbReference>
<accession>A0A6A6S9W6</accession>
<dbReference type="AlphaFoldDB" id="A0A6A6S9W6"/>
<organism evidence="2 3">
    <name type="scientific">Massarina eburnea CBS 473.64</name>
    <dbReference type="NCBI Taxonomy" id="1395130"/>
    <lineage>
        <taxon>Eukaryota</taxon>
        <taxon>Fungi</taxon>
        <taxon>Dikarya</taxon>
        <taxon>Ascomycota</taxon>
        <taxon>Pezizomycotina</taxon>
        <taxon>Dothideomycetes</taxon>
        <taxon>Pleosporomycetidae</taxon>
        <taxon>Pleosporales</taxon>
        <taxon>Massarineae</taxon>
        <taxon>Massarinaceae</taxon>
        <taxon>Massarina</taxon>
    </lineage>
</organism>
<feature type="compositionally biased region" description="Basic residues" evidence="1">
    <location>
        <begin position="49"/>
        <end position="62"/>
    </location>
</feature>
<gene>
    <name evidence="2" type="ORF">P280DRAFT_535083</name>
</gene>
<feature type="non-terminal residue" evidence="2">
    <location>
        <position position="1"/>
    </location>
</feature>
<dbReference type="Proteomes" id="UP000799753">
    <property type="component" value="Unassembled WGS sequence"/>
</dbReference>
<evidence type="ECO:0000313" key="3">
    <source>
        <dbReference type="Proteomes" id="UP000799753"/>
    </source>
</evidence>
<evidence type="ECO:0008006" key="4">
    <source>
        <dbReference type="Google" id="ProtNLM"/>
    </source>
</evidence>
<feature type="compositionally biased region" description="Basic and acidic residues" evidence="1">
    <location>
        <begin position="77"/>
        <end position="89"/>
    </location>
</feature>
<reference evidence="2" key="1">
    <citation type="journal article" date="2020" name="Stud. Mycol.">
        <title>101 Dothideomycetes genomes: a test case for predicting lifestyles and emergence of pathogens.</title>
        <authorList>
            <person name="Haridas S."/>
            <person name="Albert R."/>
            <person name="Binder M."/>
            <person name="Bloem J."/>
            <person name="Labutti K."/>
            <person name="Salamov A."/>
            <person name="Andreopoulos B."/>
            <person name="Baker S."/>
            <person name="Barry K."/>
            <person name="Bills G."/>
            <person name="Bluhm B."/>
            <person name="Cannon C."/>
            <person name="Castanera R."/>
            <person name="Culley D."/>
            <person name="Daum C."/>
            <person name="Ezra D."/>
            <person name="Gonzalez J."/>
            <person name="Henrissat B."/>
            <person name="Kuo A."/>
            <person name="Liang C."/>
            <person name="Lipzen A."/>
            <person name="Lutzoni F."/>
            <person name="Magnuson J."/>
            <person name="Mondo S."/>
            <person name="Nolan M."/>
            <person name="Ohm R."/>
            <person name="Pangilinan J."/>
            <person name="Park H.-J."/>
            <person name="Ramirez L."/>
            <person name="Alfaro M."/>
            <person name="Sun H."/>
            <person name="Tritt A."/>
            <person name="Yoshinaga Y."/>
            <person name="Zwiers L.-H."/>
            <person name="Turgeon B."/>
            <person name="Goodwin S."/>
            <person name="Spatafora J."/>
            <person name="Crous P."/>
            <person name="Grigoriev I."/>
        </authorList>
    </citation>
    <scope>NUCLEOTIDE SEQUENCE</scope>
    <source>
        <strain evidence="2">CBS 473.64</strain>
    </source>
</reference>
<protein>
    <recommendedName>
        <fullName evidence="4">NAD(P)-binding protein</fullName>
    </recommendedName>
</protein>
<evidence type="ECO:0000313" key="2">
    <source>
        <dbReference type="EMBL" id="KAF2644549.1"/>
    </source>
</evidence>
<feature type="region of interest" description="Disordered" evidence="1">
    <location>
        <begin position="34"/>
        <end position="114"/>
    </location>
</feature>
<sequence>IPQTTILISGTTHGLGHGLLQRHLALPNHTVIALNRNPSHPTSQALSKLPKRPRVLPHRSPSRRIDPPRRLRRRPRTRDQARHRETRHGDRQRRRVVHVAQSQGREGFGCGNPHATERVRRGGFVPGHVRITAEVAEGWGSYFRSHGLVRRAISRARFPSLMPLMVLPRPWLIGWLFGSMRRSPGLMLSFAILGLCRRIWGTWGLKDWVLGIRR</sequence>
<evidence type="ECO:0000256" key="1">
    <source>
        <dbReference type="SAM" id="MobiDB-lite"/>
    </source>
</evidence>
<keyword evidence="3" id="KW-1185">Reference proteome</keyword>
<feature type="compositionally biased region" description="Polar residues" evidence="1">
    <location>
        <begin position="36"/>
        <end position="46"/>
    </location>
</feature>